<dbReference type="PANTHER" id="PTHR11926">
    <property type="entry name" value="GLUCOSYL/GLUCURONOSYL TRANSFERASES"/>
    <property type="match status" value="1"/>
</dbReference>
<proteinExistence type="inferred from homology"/>
<evidence type="ECO:0008006" key="5">
    <source>
        <dbReference type="Google" id="ProtNLM"/>
    </source>
</evidence>
<comment type="caution">
    <text evidence="3">The sequence shown here is derived from an EMBL/GenBank/DDBJ whole genome shotgun (WGS) entry which is preliminary data.</text>
</comment>
<keyword evidence="4" id="KW-1185">Reference proteome</keyword>
<dbReference type="Proteomes" id="UP000315295">
    <property type="component" value="Unassembled WGS sequence"/>
</dbReference>
<dbReference type="Gene3D" id="3.40.50.2000">
    <property type="entry name" value="Glycogen Phosphorylase B"/>
    <property type="match status" value="2"/>
</dbReference>
<evidence type="ECO:0000313" key="4">
    <source>
        <dbReference type="Proteomes" id="UP000315295"/>
    </source>
</evidence>
<gene>
    <name evidence="3" type="ORF">C1H46_037965</name>
</gene>
<dbReference type="AlphaFoldDB" id="A0A540KQG9"/>
<comment type="similarity">
    <text evidence="1">Belongs to the UDP-glycosyltransferase family.</text>
</comment>
<dbReference type="SUPFAM" id="SSF53756">
    <property type="entry name" value="UDP-Glycosyltransferase/glycogen phosphorylase"/>
    <property type="match status" value="1"/>
</dbReference>
<protein>
    <recommendedName>
        <fullName evidence="5">Glycosyltransferase</fullName>
    </recommendedName>
</protein>
<evidence type="ECO:0000313" key="3">
    <source>
        <dbReference type="EMBL" id="TQD76474.1"/>
    </source>
</evidence>
<evidence type="ECO:0000256" key="1">
    <source>
        <dbReference type="ARBA" id="ARBA00009995"/>
    </source>
</evidence>
<dbReference type="PANTHER" id="PTHR11926:SF774">
    <property type="entry name" value="UDP-GLYCOSYLTRANSFERASE 85A1-RELATED"/>
    <property type="match status" value="1"/>
</dbReference>
<dbReference type="CDD" id="cd03784">
    <property type="entry name" value="GT1_Gtf-like"/>
    <property type="match status" value="1"/>
</dbReference>
<evidence type="ECO:0000256" key="2">
    <source>
        <dbReference type="ARBA" id="ARBA00022679"/>
    </source>
</evidence>
<dbReference type="Pfam" id="PF00201">
    <property type="entry name" value="UDPGT"/>
    <property type="match status" value="1"/>
</dbReference>
<name>A0A540KQG9_MALBA</name>
<dbReference type="GO" id="GO:0080044">
    <property type="term" value="F:quercetin 7-O-glucosyltransferase activity"/>
    <property type="evidence" value="ECO:0007669"/>
    <property type="project" value="TreeGrafter"/>
</dbReference>
<dbReference type="EMBL" id="VIEB01001027">
    <property type="protein sequence ID" value="TQD76474.1"/>
    <property type="molecule type" value="Genomic_DNA"/>
</dbReference>
<dbReference type="InterPro" id="IPR002213">
    <property type="entry name" value="UDP_glucos_trans"/>
</dbReference>
<sequence length="458" mass="50909">MGTGEVEPITVCHVVALPSPGRGHINPMMNLCKLLSSKNPQLLITFVVTEEWHGLIESDPKPDNIQLATIPNVLPSEHGRANHFAAFVEAVWTKLEAPVEQLLDGLEQPVTAIVADTFLVWALRIGIRRNIPVASLWTQSPTMFSLLHHFELFKENGHSPLDVSEHGDEIIEYIPGVSATCIADLPAKFFVDDPKALQKPLEAVSQVVEAQYLLFSSVYELDPQAFEAIKAKFAFAIYPIGPSIPHFELSKTLTTNQNDIDYLHWLDSQPKKSVLYISMGSFLSVSKSQMDEIVAGVKSSGVRVFWVARGDTCELRDFVGDLGLVVPWCDQLRVLCHDSIGGFWSHCGWNSTLEAVYAGLPILTFPILWDQIPNGKQIVEDWRIGYRVKKKAGVELVVSSEEIAELVKKFMDVESEEGKDLRERAKQLQEICRGAIAKGGSSDRNLDAFLKDISQGHN</sequence>
<dbReference type="FunFam" id="3.40.50.2000:FF:000138">
    <property type="entry name" value="Glycosyltransferase"/>
    <property type="match status" value="1"/>
</dbReference>
<dbReference type="GO" id="GO:0080043">
    <property type="term" value="F:quercetin 3-O-glucosyltransferase activity"/>
    <property type="evidence" value="ECO:0007669"/>
    <property type="project" value="TreeGrafter"/>
</dbReference>
<organism evidence="3 4">
    <name type="scientific">Malus baccata</name>
    <name type="common">Siberian crab apple</name>
    <name type="synonym">Pyrus baccata</name>
    <dbReference type="NCBI Taxonomy" id="106549"/>
    <lineage>
        <taxon>Eukaryota</taxon>
        <taxon>Viridiplantae</taxon>
        <taxon>Streptophyta</taxon>
        <taxon>Embryophyta</taxon>
        <taxon>Tracheophyta</taxon>
        <taxon>Spermatophyta</taxon>
        <taxon>Magnoliopsida</taxon>
        <taxon>eudicotyledons</taxon>
        <taxon>Gunneridae</taxon>
        <taxon>Pentapetalae</taxon>
        <taxon>rosids</taxon>
        <taxon>fabids</taxon>
        <taxon>Rosales</taxon>
        <taxon>Rosaceae</taxon>
        <taxon>Amygdaloideae</taxon>
        <taxon>Maleae</taxon>
        <taxon>Malus</taxon>
    </lineage>
</organism>
<keyword evidence="2" id="KW-0808">Transferase</keyword>
<reference evidence="3 4" key="1">
    <citation type="journal article" date="2019" name="G3 (Bethesda)">
        <title>Sequencing of a Wild Apple (Malus baccata) Genome Unravels the Differences Between Cultivated and Wild Apple Species Regarding Disease Resistance and Cold Tolerance.</title>
        <authorList>
            <person name="Chen X."/>
        </authorList>
    </citation>
    <scope>NUCLEOTIDE SEQUENCE [LARGE SCALE GENOMIC DNA]</scope>
    <source>
        <strain evidence="4">cv. Shandingzi</strain>
        <tissue evidence="3">Leaves</tissue>
    </source>
</reference>
<accession>A0A540KQG9</accession>